<dbReference type="PANTHER" id="PTHR47894:SF1">
    <property type="entry name" value="HTH-TYPE TRANSCRIPTIONAL REGULATOR VQSM"/>
    <property type="match status" value="1"/>
</dbReference>
<dbReference type="RefSeq" id="WP_003117264.1">
    <property type="nucleotide sequence ID" value="NZ_CAADKR010000536.1"/>
</dbReference>
<keyword evidence="3" id="KW-0804">Transcription</keyword>
<evidence type="ECO:0000313" key="5">
    <source>
        <dbReference type="EMBL" id="RTS43740.1"/>
    </source>
</evidence>
<gene>
    <name evidence="5" type="ORF">DY940_20735</name>
</gene>
<accession>A0ABD7K0X1</accession>
<evidence type="ECO:0000256" key="2">
    <source>
        <dbReference type="ARBA" id="ARBA00023125"/>
    </source>
</evidence>
<keyword evidence="2" id="KW-0238">DNA-binding</keyword>
<sequence>MARFFTAWGINPATLRASNLRLPLFLARRFWDVAQEHSGDPAIGLELARQPDPVQLQGLAYLMQLMPDRFSALQQLLYFWPLVAAHIDQRMEVQGDCARIVLLPHRGYYPAWPEVDYWMSRQLWHLRSAPGLSSPVREVRLRRPAPDDPEAWHHVVRAPLTFAASRDEMVLDLAALQAPRGEGSKAIREALEQSLIEYSEQTGTGSELERACAEILHGLAENPTQEAVALRLHLTSRTLHRALQREGWSFTALVEEHRRLLAQDLLLQADLSIGQIADRLGFDEQSSFIRAFRRWHGTTPGTYRVERP</sequence>
<dbReference type="InterPro" id="IPR009057">
    <property type="entry name" value="Homeodomain-like_sf"/>
</dbReference>
<dbReference type="Pfam" id="PF12833">
    <property type="entry name" value="HTH_18"/>
    <property type="match status" value="1"/>
</dbReference>
<dbReference type="PROSITE" id="PS01124">
    <property type="entry name" value="HTH_ARAC_FAMILY_2"/>
    <property type="match status" value="1"/>
</dbReference>
<dbReference type="Pfam" id="PF12625">
    <property type="entry name" value="Arabinose_bd"/>
    <property type="match status" value="1"/>
</dbReference>
<evidence type="ECO:0000256" key="1">
    <source>
        <dbReference type="ARBA" id="ARBA00023015"/>
    </source>
</evidence>
<dbReference type="PANTHER" id="PTHR47894">
    <property type="entry name" value="HTH-TYPE TRANSCRIPTIONAL REGULATOR GADX"/>
    <property type="match status" value="1"/>
</dbReference>
<dbReference type="InterPro" id="IPR018060">
    <property type="entry name" value="HTH_AraC"/>
</dbReference>
<dbReference type="SMART" id="SM00342">
    <property type="entry name" value="HTH_ARAC"/>
    <property type="match status" value="1"/>
</dbReference>
<dbReference type="PRINTS" id="PR00032">
    <property type="entry name" value="HTHARAC"/>
</dbReference>
<dbReference type="EMBL" id="RXTL01000025">
    <property type="protein sequence ID" value="RTS43740.1"/>
    <property type="molecule type" value="Genomic_DNA"/>
</dbReference>
<dbReference type="InterPro" id="IPR020449">
    <property type="entry name" value="Tscrpt_reg_AraC-type_HTH"/>
</dbReference>
<dbReference type="InterPro" id="IPR032687">
    <property type="entry name" value="AraC-type_N"/>
</dbReference>
<keyword evidence="1" id="KW-0805">Transcription regulation</keyword>
<name>A0ABD7K0X1_PSEAI</name>
<dbReference type="Proteomes" id="UP000276985">
    <property type="component" value="Unassembled WGS sequence"/>
</dbReference>
<dbReference type="AlphaFoldDB" id="A0ABD7K0X1"/>
<evidence type="ECO:0000256" key="3">
    <source>
        <dbReference type="ARBA" id="ARBA00023163"/>
    </source>
</evidence>
<evidence type="ECO:0000313" key="6">
    <source>
        <dbReference type="Proteomes" id="UP000276985"/>
    </source>
</evidence>
<organism evidence="5 6">
    <name type="scientific">Pseudomonas aeruginosa</name>
    <dbReference type="NCBI Taxonomy" id="287"/>
    <lineage>
        <taxon>Bacteria</taxon>
        <taxon>Pseudomonadati</taxon>
        <taxon>Pseudomonadota</taxon>
        <taxon>Gammaproteobacteria</taxon>
        <taxon>Pseudomonadales</taxon>
        <taxon>Pseudomonadaceae</taxon>
        <taxon>Pseudomonas</taxon>
    </lineage>
</organism>
<dbReference type="Gene3D" id="1.10.10.60">
    <property type="entry name" value="Homeodomain-like"/>
    <property type="match status" value="1"/>
</dbReference>
<comment type="caution">
    <text evidence="5">The sequence shown here is derived from an EMBL/GenBank/DDBJ whole genome shotgun (WGS) entry which is preliminary data.</text>
</comment>
<dbReference type="GO" id="GO:0003677">
    <property type="term" value="F:DNA binding"/>
    <property type="evidence" value="ECO:0007669"/>
    <property type="project" value="UniProtKB-KW"/>
</dbReference>
<reference evidence="5 6" key="1">
    <citation type="submission" date="2018-12" db="EMBL/GenBank/DDBJ databases">
        <title>Pseudomonas aeruginosa Diversity Panel.</title>
        <authorList>
            <person name="Snesrud E."/>
            <person name="Mcgann P."/>
        </authorList>
    </citation>
    <scope>NUCLEOTIDE SEQUENCE [LARGE SCALE GENOMIC DNA]</scope>
    <source>
        <strain evidence="5 6">MRSN6241</strain>
    </source>
</reference>
<dbReference type="SUPFAM" id="SSF46689">
    <property type="entry name" value="Homeodomain-like"/>
    <property type="match status" value="1"/>
</dbReference>
<protein>
    <submittedName>
        <fullName evidence="5">AraC family transcriptional regulator</fullName>
    </submittedName>
</protein>
<feature type="domain" description="HTH araC/xylS-type" evidence="4">
    <location>
        <begin position="209"/>
        <end position="306"/>
    </location>
</feature>
<evidence type="ECO:0000259" key="4">
    <source>
        <dbReference type="PROSITE" id="PS01124"/>
    </source>
</evidence>
<proteinExistence type="predicted"/>